<dbReference type="Pfam" id="PF07608">
    <property type="entry name" value="DUF1571"/>
    <property type="match status" value="1"/>
</dbReference>
<comment type="caution">
    <text evidence="1">The sequence shown here is derived from an EMBL/GenBank/DDBJ whole genome shotgun (WGS) entry which is preliminary data.</text>
</comment>
<dbReference type="Proteomes" id="UP000036959">
    <property type="component" value="Unassembled WGS sequence"/>
</dbReference>
<proteinExistence type="predicted"/>
<keyword evidence="1" id="KW-0547">Nucleotide-binding</keyword>
<keyword evidence="1" id="KW-0378">Hydrolase</keyword>
<gene>
    <name evidence="1" type="ORF">BVER_02770</name>
</gene>
<dbReference type="InterPro" id="IPR011465">
    <property type="entry name" value="DUF1571"/>
</dbReference>
<keyword evidence="1" id="KW-0067">ATP-binding</keyword>
<dbReference type="GO" id="GO:0004386">
    <property type="term" value="F:helicase activity"/>
    <property type="evidence" value="ECO:0007669"/>
    <property type="project" value="UniProtKB-KW"/>
</dbReference>
<sequence>MPLARTRWPTYWRLIGFALCLCMTMRLALAQDFDIARIGKLDVDAQARWLADAADDGTLDDDRLTQLFRALDPLAVPRYLQNGKHDYVSYEFTMRRRERIKGVWPKRADHMLVRVTHEPLRIYAKWLPDGAHAGQEILYDDAKRPDQIYGHLGGWLRVMPMWTSIDGSLARAQSNHSIRELGIDTITQRFLDEGQKFAEAGVTKPSKNIEVREIGGVRVVAFTYETPTGQPEFYAKKEILGLDLKRPLFRAVESFDNDGNIFESVVFEQIEEKTFDDLTFDPKNPEYRF</sequence>
<dbReference type="OrthoDB" id="8959033at2"/>
<protein>
    <submittedName>
        <fullName evidence="1">Superfamily I DNA and RNA helicase</fullName>
    </submittedName>
</protein>
<name>A0A0L0M3T5_9BURK</name>
<evidence type="ECO:0000313" key="2">
    <source>
        <dbReference type="Proteomes" id="UP000036959"/>
    </source>
</evidence>
<dbReference type="AlphaFoldDB" id="A0A0L0M3T5"/>
<dbReference type="PATRIC" id="fig|242163.4.peg.3643"/>
<dbReference type="EMBL" id="LFJJ01000259">
    <property type="protein sequence ID" value="KND57307.1"/>
    <property type="molecule type" value="Genomic_DNA"/>
</dbReference>
<evidence type="ECO:0000313" key="1">
    <source>
        <dbReference type="EMBL" id="KND57307.1"/>
    </source>
</evidence>
<reference evidence="2" key="1">
    <citation type="submission" date="2015-06" db="EMBL/GenBank/DDBJ databases">
        <title>Comparative genomics of Burkholderia leaf nodule symbionts.</title>
        <authorList>
            <person name="Carlier A."/>
            <person name="Eberl L."/>
            <person name="Pinto-Carbo M."/>
        </authorList>
    </citation>
    <scope>NUCLEOTIDE SEQUENCE [LARGE SCALE GENOMIC DNA]</scope>
    <source>
        <strain evidence="2">UZHbot4</strain>
    </source>
</reference>
<organism evidence="1 2">
    <name type="scientific">Candidatus Burkholderia verschuerenii</name>
    <dbReference type="NCBI Taxonomy" id="242163"/>
    <lineage>
        <taxon>Bacteria</taxon>
        <taxon>Pseudomonadati</taxon>
        <taxon>Pseudomonadota</taxon>
        <taxon>Betaproteobacteria</taxon>
        <taxon>Burkholderiales</taxon>
        <taxon>Burkholderiaceae</taxon>
        <taxon>Burkholderia</taxon>
    </lineage>
</organism>
<keyword evidence="1" id="KW-0347">Helicase</keyword>
<keyword evidence="2" id="KW-1185">Reference proteome</keyword>
<accession>A0A0L0M3T5</accession>